<dbReference type="SMART" id="SM00320">
    <property type="entry name" value="WD40"/>
    <property type="match status" value="6"/>
</dbReference>
<evidence type="ECO:0000313" key="7">
    <source>
        <dbReference type="EMBL" id="GMM48892.1"/>
    </source>
</evidence>
<dbReference type="Pfam" id="PF11816">
    <property type="entry name" value="DUF3337"/>
    <property type="match status" value="1"/>
</dbReference>
<reference evidence="7 8" key="1">
    <citation type="journal article" date="2023" name="Elife">
        <title>Identification of key yeast species and microbe-microbe interactions impacting larval growth of Drosophila in the wild.</title>
        <authorList>
            <person name="Mure A."/>
            <person name="Sugiura Y."/>
            <person name="Maeda R."/>
            <person name="Honda K."/>
            <person name="Sakurai N."/>
            <person name="Takahashi Y."/>
            <person name="Watada M."/>
            <person name="Katoh T."/>
            <person name="Gotoh A."/>
            <person name="Gotoh Y."/>
            <person name="Taniguchi I."/>
            <person name="Nakamura K."/>
            <person name="Hayashi T."/>
            <person name="Katayama T."/>
            <person name="Uemura T."/>
            <person name="Hattori Y."/>
        </authorList>
    </citation>
    <scope>NUCLEOTIDE SEQUENCE [LARGE SCALE GENOMIC DNA]</scope>
    <source>
        <strain evidence="7 8">PK-24</strain>
    </source>
</reference>
<dbReference type="AlphaFoldDB" id="A0AAV5RD50"/>
<keyword evidence="2 4" id="KW-0853">WD repeat</keyword>
<dbReference type="InterPro" id="IPR019775">
    <property type="entry name" value="WD40_repeat_CS"/>
</dbReference>
<dbReference type="InterPro" id="IPR036322">
    <property type="entry name" value="WD40_repeat_dom_sf"/>
</dbReference>
<dbReference type="PANTHER" id="PTHR19862:SF14">
    <property type="entry name" value="WD REPEAT-CONTAINING PROTEIN 48"/>
    <property type="match status" value="1"/>
</dbReference>
<feature type="region of interest" description="Disordered" evidence="6">
    <location>
        <begin position="903"/>
        <end position="963"/>
    </location>
</feature>
<feature type="compositionally biased region" description="Low complexity" evidence="6">
    <location>
        <begin position="515"/>
        <end position="528"/>
    </location>
</feature>
<feature type="region of interest" description="Disordered" evidence="6">
    <location>
        <begin position="1"/>
        <end position="61"/>
    </location>
</feature>
<dbReference type="InterPro" id="IPR015943">
    <property type="entry name" value="WD40/YVTN_repeat-like_dom_sf"/>
</dbReference>
<feature type="region of interest" description="Disordered" evidence="6">
    <location>
        <begin position="509"/>
        <end position="528"/>
    </location>
</feature>
<keyword evidence="3" id="KW-0677">Repeat</keyword>
<dbReference type="InterPro" id="IPR020472">
    <property type="entry name" value="WD40_PAC1"/>
</dbReference>
<evidence type="ECO:0000256" key="2">
    <source>
        <dbReference type="ARBA" id="ARBA00022574"/>
    </source>
</evidence>
<dbReference type="InterPro" id="IPR051246">
    <property type="entry name" value="WDR48"/>
</dbReference>
<name>A0AAV5RD50_PICKL</name>
<dbReference type="PANTHER" id="PTHR19862">
    <property type="entry name" value="WD REPEAT-CONTAINING PROTEIN 48"/>
    <property type="match status" value="1"/>
</dbReference>
<evidence type="ECO:0000256" key="1">
    <source>
        <dbReference type="ARBA" id="ARBA00006917"/>
    </source>
</evidence>
<dbReference type="GO" id="GO:0043130">
    <property type="term" value="F:ubiquitin binding"/>
    <property type="evidence" value="ECO:0007669"/>
    <property type="project" value="TreeGrafter"/>
</dbReference>
<evidence type="ECO:0000256" key="3">
    <source>
        <dbReference type="ARBA" id="ARBA00022737"/>
    </source>
</evidence>
<dbReference type="PROSITE" id="PS50082">
    <property type="entry name" value="WD_REPEATS_2"/>
    <property type="match status" value="3"/>
</dbReference>
<dbReference type="InterPro" id="IPR001680">
    <property type="entry name" value="WD40_rpt"/>
</dbReference>
<dbReference type="PROSITE" id="PS00678">
    <property type="entry name" value="WD_REPEATS_1"/>
    <property type="match status" value="1"/>
</dbReference>
<keyword evidence="8" id="KW-1185">Reference proteome</keyword>
<gene>
    <name evidence="7" type="ORF">DAPK24_054900</name>
</gene>
<dbReference type="InterPro" id="IPR021772">
    <property type="entry name" value="WDR48/Bun107"/>
</dbReference>
<proteinExistence type="inferred from homology"/>
<evidence type="ECO:0000313" key="8">
    <source>
        <dbReference type="Proteomes" id="UP001378960"/>
    </source>
</evidence>
<feature type="repeat" description="WD" evidence="4">
    <location>
        <begin position="235"/>
        <end position="277"/>
    </location>
</feature>
<feature type="compositionally biased region" description="Basic and acidic residues" evidence="6">
    <location>
        <begin position="921"/>
        <end position="933"/>
    </location>
</feature>
<feature type="repeat" description="WD" evidence="4">
    <location>
        <begin position="87"/>
        <end position="128"/>
    </location>
</feature>
<protein>
    <recommendedName>
        <fullName evidence="9">WD40 repeat-like protein</fullName>
    </recommendedName>
</protein>
<comment type="caution">
    <text evidence="7">The sequence shown here is derived from an EMBL/GenBank/DDBJ whole genome shotgun (WGS) entry which is preliminary data.</text>
</comment>
<evidence type="ECO:0000256" key="6">
    <source>
        <dbReference type="SAM" id="MobiDB-lite"/>
    </source>
</evidence>
<evidence type="ECO:0008006" key="9">
    <source>
        <dbReference type="Google" id="ProtNLM"/>
    </source>
</evidence>
<evidence type="ECO:0000256" key="5">
    <source>
        <dbReference type="SAM" id="Coils"/>
    </source>
</evidence>
<keyword evidence="5" id="KW-0175">Coiled coil</keyword>
<evidence type="ECO:0000256" key="4">
    <source>
        <dbReference type="PROSITE-ProRule" id="PRU00221"/>
    </source>
</evidence>
<dbReference type="PROSITE" id="PS50294">
    <property type="entry name" value="WD_REPEATS_REGION"/>
    <property type="match status" value="2"/>
</dbReference>
<dbReference type="SUPFAM" id="SSF50978">
    <property type="entry name" value="WD40 repeat-like"/>
    <property type="match status" value="1"/>
</dbReference>
<feature type="compositionally biased region" description="Low complexity" evidence="6">
    <location>
        <begin position="10"/>
        <end position="61"/>
    </location>
</feature>
<sequence length="1174" mass="134290">MSFFKSPFASNNASTHSINTNHNNNNNSNNNTHLSSVNSTTSINDIRNNYNNNSNGSSDVVSLTPSKKSLTYILNSNNHLESVNEMKGHHCIGVNSLIYNKSEKSLISGGRDGQISIWKFNNDNYNENFNSSEIFDNKIRSNNEIRNHIINNLNNENEFKNLENSINDGIKSLSINKSNSIPNYYKSSYLHHFGWINDMKLINSNSNNTNSIIASCSNDLSIKLWNYNNDQISVLGYHDDYIKKIGYNENFSDQLVSGGLDKIIKIWDINKQKSISNYKFKDFNNSIYSLDVNNNNLIICSGPSNIITLFDRRDFNKPIKNFLGHTDNVRSLILKDNSFLSGSSDTTIKLWDLRTTRILRNFEMHNSPVWSLYSPTYSNDDFTTFYSADKSGLLLKNDLRSSNLNSNSINDDYFKFKVNESLGISTIIANVNFNNKLNNENSDSTTNNTLFDSGINDIVETDDLGMIWTATSPNIHNFDTNFISSWTIPQTGKLVMYQGLILNKKLTSLSDDTNDNNNNNNNATKDTTTDDIITNNLEKSTINDDYEDLVSQLSGDDLDQIDNALFSNSNGLDNILHEGNIDFNNNEKLSSMYLLGDDEESSIGVYDDRVNYDNDEDFGLATSFLNTLGNLNTQFLLSDDYFNEDESQTSQELDPFNNTENSTINNNIIQLNRKIRLNNEDIDENNVFLLPYNFKPISTISGTSGLIKSKILNDKRHVAAMDQSGCVYIFDILQGIMIRRVDNNLSINSIETIDKNLRLIKHKENYNNEINEINEKSLNLMDRFEAVCEKFQTTESLPSWCSVQVKSGQLFITLQENNFTSCEIYNDEFNEYYSVNNKNNNDNIFRVNLGKIIIKSIFRNCLENIINERHIKLGSDIGTVEEEVDSFRMNRNKNKSINVVDEKAEKAERTMKIPQPTPQIRDNDKEKEKEKKSRGLFGRLKGKEPKREIERNNSDNNNNNNNKLENCLDKIQHIDNSEELIEYLSKNKNIFKILKTQEGYSEREKDNKNMPVFEYNDSNILVVINEETGRESRPAYTVTIDKLSKDYGINHFEILKKLPIWITKGLLLHMYPIPSSMTNKIGFTLSPYIETDRENKLPKIDDNSYGTVGLKLNGVGSLRVSRICEFVNGKLPENVRSKELEIICRGKVLDEKDTLGTVKARVWRQGGDIELFYR</sequence>
<feature type="coiled-coil region" evidence="5">
    <location>
        <begin position="756"/>
        <end position="783"/>
    </location>
</feature>
<dbReference type="Gene3D" id="2.130.10.10">
    <property type="entry name" value="YVTN repeat-like/Quinoprotein amine dehydrogenase"/>
    <property type="match status" value="2"/>
</dbReference>
<dbReference type="GO" id="GO:0000724">
    <property type="term" value="P:double-strand break repair via homologous recombination"/>
    <property type="evidence" value="ECO:0007669"/>
    <property type="project" value="TreeGrafter"/>
</dbReference>
<dbReference type="Proteomes" id="UP001378960">
    <property type="component" value="Unassembled WGS sequence"/>
</dbReference>
<feature type="repeat" description="WD" evidence="4">
    <location>
        <begin position="322"/>
        <end position="361"/>
    </location>
</feature>
<comment type="similarity">
    <text evidence="1">Belongs to the WD repeat WDR48 family.</text>
</comment>
<dbReference type="EMBL" id="BTGB01000009">
    <property type="protein sequence ID" value="GMM48892.1"/>
    <property type="molecule type" value="Genomic_DNA"/>
</dbReference>
<accession>A0AAV5RD50</accession>
<dbReference type="PRINTS" id="PR00320">
    <property type="entry name" value="GPROTEINBRPT"/>
</dbReference>
<dbReference type="Pfam" id="PF00400">
    <property type="entry name" value="WD40"/>
    <property type="match status" value="4"/>
</dbReference>
<organism evidence="7 8">
    <name type="scientific">Pichia kluyveri</name>
    <name type="common">Yeast</name>
    <dbReference type="NCBI Taxonomy" id="36015"/>
    <lineage>
        <taxon>Eukaryota</taxon>
        <taxon>Fungi</taxon>
        <taxon>Dikarya</taxon>
        <taxon>Ascomycota</taxon>
        <taxon>Saccharomycotina</taxon>
        <taxon>Pichiomycetes</taxon>
        <taxon>Pichiales</taxon>
        <taxon>Pichiaceae</taxon>
        <taxon>Pichia</taxon>
    </lineage>
</organism>
<feature type="compositionally biased region" description="Basic and acidic residues" evidence="6">
    <location>
        <begin position="941"/>
        <end position="953"/>
    </location>
</feature>